<evidence type="ECO:0000313" key="4">
    <source>
        <dbReference type="Proteomes" id="UP000078541"/>
    </source>
</evidence>
<evidence type="ECO:0000256" key="1">
    <source>
        <dbReference type="SAM" id="MobiDB-lite"/>
    </source>
</evidence>
<accession>A0A195FKE2</accession>
<dbReference type="EMBL" id="KQ981490">
    <property type="protein sequence ID" value="KYN41135.1"/>
    <property type="molecule type" value="Genomic_DNA"/>
</dbReference>
<feature type="chain" id="PRO_5008271496" evidence="2">
    <location>
        <begin position="24"/>
        <end position="53"/>
    </location>
</feature>
<proteinExistence type="predicted"/>
<feature type="compositionally biased region" description="Basic residues" evidence="1">
    <location>
        <begin position="26"/>
        <end position="36"/>
    </location>
</feature>
<keyword evidence="4" id="KW-1185">Reference proteome</keyword>
<feature type="signal peptide" evidence="2">
    <location>
        <begin position="1"/>
        <end position="23"/>
    </location>
</feature>
<sequence>MRLSVVFLVLMIVVCAMFQGSESIPHHGHHGHRPNRCRSTTESVTTTLIDSTT</sequence>
<name>A0A195FKE2_9HYME</name>
<evidence type="ECO:0000313" key="3">
    <source>
        <dbReference type="EMBL" id="KYN41135.1"/>
    </source>
</evidence>
<gene>
    <name evidence="3" type="ORF">ALC56_04286</name>
</gene>
<reference evidence="3 4" key="1">
    <citation type="submission" date="2016-03" db="EMBL/GenBank/DDBJ databases">
        <title>Trachymyrmex septentrionalis WGS genome.</title>
        <authorList>
            <person name="Nygaard S."/>
            <person name="Hu H."/>
            <person name="Boomsma J."/>
            <person name="Zhang G."/>
        </authorList>
    </citation>
    <scope>NUCLEOTIDE SEQUENCE [LARGE SCALE GENOMIC DNA]</scope>
    <source>
        <strain evidence="3">Tsep2-gDNA-1</strain>
        <tissue evidence="3">Whole body</tissue>
    </source>
</reference>
<feature type="compositionally biased region" description="Polar residues" evidence="1">
    <location>
        <begin position="37"/>
        <end position="53"/>
    </location>
</feature>
<feature type="region of interest" description="Disordered" evidence="1">
    <location>
        <begin position="24"/>
        <end position="53"/>
    </location>
</feature>
<protein>
    <submittedName>
        <fullName evidence="3">Uncharacterized protein</fullName>
    </submittedName>
</protein>
<dbReference type="Proteomes" id="UP000078541">
    <property type="component" value="Unassembled WGS sequence"/>
</dbReference>
<evidence type="ECO:0000256" key="2">
    <source>
        <dbReference type="SAM" id="SignalP"/>
    </source>
</evidence>
<organism evidence="3 4">
    <name type="scientific">Trachymyrmex septentrionalis</name>
    <dbReference type="NCBI Taxonomy" id="34720"/>
    <lineage>
        <taxon>Eukaryota</taxon>
        <taxon>Metazoa</taxon>
        <taxon>Ecdysozoa</taxon>
        <taxon>Arthropoda</taxon>
        <taxon>Hexapoda</taxon>
        <taxon>Insecta</taxon>
        <taxon>Pterygota</taxon>
        <taxon>Neoptera</taxon>
        <taxon>Endopterygota</taxon>
        <taxon>Hymenoptera</taxon>
        <taxon>Apocrita</taxon>
        <taxon>Aculeata</taxon>
        <taxon>Formicoidea</taxon>
        <taxon>Formicidae</taxon>
        <taxon>Myrmicinae</taxon>
        <taxon>Trachymyrmex</taxon>
    </lineage>
</organism>
<dbReference type="AlphaFoldDB" id="A0A195FKE2"/>
<keyword evidence="2" id="KW-0732">Signal</keyword>